<sequence>MSNVNPFYKRDPQVAEQLREEFIANEGALDARLREEMQADPGKFLAAAFGTAYNYVPFPKFDVVGPKSMLEIKSRVAIALEGLAKMTAEHHALTAGQPVLVLSSDDELLVVEALSALRKQKEDALRTAQSLPQFQRLTETDFGIQRVAALMKRVAGEPVPLKAVAIDGQAERTYSSAARDIAVELPGGAMGSWMINPGLTDRWGDVVDNLVGPEADRLRVDPHLRERLSEQLWGEMTFIAIKDGQYGVLIESEFAVVGDAHAEDQGQLVEREVMLNALRRQAVALAAEYPQIELCLIPQDEACDGRPGLWAWIGDGRLDEAQRGALGNAMLDPTPYLDEDAAPRMGLR</sequence>
<organism evidence="1 2">
    <name type="scientific">Pseudoxanthomonas kaohsiungensis</name>
    <dbReference type="NCBI Taxonomy" id="283923"/>
    <lineage>
        <taxon>Bacteria</taxon>
        <taxon>Pseudomonadati</taxon>
        <taxon>Pseudomonadota</taxon>
        <taxon>Gammaproteobacteria</taxon>
        <taxon>Lysobacterales</taxon>
        <taxon>Lysobacteraceae</taxon>
        <taxon>Pseudoxanthomonas</taxon>
    </lineage>
</organism>
<proteinExistence type="predicted"/>
<dbReference type="Proteomes" id="UP001597033">
    <property type="component" value="Unassembled WGS sequence"/>
</dbReference>
<keyword evidence="2" id="KW-1185">Reference proteome</keyword>
<protein>
    <submittedName>
        <fullName evidence="1">Uncharacterized protein</fullName>
    </submittedName>
</protein>
<evidence type="ECO:0000313" key="1">
    <source>
        <dbReference type="EMBL" id="MFD1043199.1"/>
    </source>
</evidence>
<dbReference type="EMBL" id="JBHTKN010000008">
    <property type="protein sequence ID" value="MFD1043199.1"/>
    <property type="molecule type" value="Genomic_DNA"/>
</dbReference>
<accession>A0ABW3M0X0</accession>
<comment type="caution">
    <text evidence="1">The sequence shown here is derived from an EMBL/GenBank/DDBJ whole genome shotgun (WGS) entry which is preliminary data.</text>
</comment>
<reference evidence="2" key="1">
    <citation type="journal article" date="2019" name="Int. J. Syst. Evol. Microbiol.">
        <title>The Global Catalogue of Microorganisms (GCM) 10K type strain sequencing project: providing services to taxonomists for standard genome sequencing and annotation.</title>
        <authorList>
            <consortium name="The Broad Institute Genomics Platform"/>
            <consortium name="The Broad Institute Genome Sequencing Center for Infectious Disease"/>
            <person name="Wu L."/>
            <person name="Ma J."/>
        </authorList>
    </citation>
    <scope>NUCLEOTIDE SEQUENCE [LARGE SCALE GENOMIC DNA]</scope>
    <source>
        <strain evidence="2">CCUG 55854</strain>
    </source>
</reference>
<dbReference type="RefSeq" id="WP_162377074.1">
    <property type="nucleotide sequence ID" value="NZ_JBHTKN010000008.1"/>
</dbReference>
<name>A0ABW3M0X0_9GAMM</name>
<evidence type="ECO:0000313" key="2">
    <source>
        <dbReference type="Proteomes" id="UP001597033"/>
    </source>
</evidence>
<gene>
    <name evidence="1" type="ORF">ACFQ2N_12670</name>
</gene>